<dbReference type="InterPro" id="IPR013123">
    <property type="entry name" value="SpoU_subst-bd"/>
</dbReference>
<evidence type="ECO:0000256" key="4">
    <source>
        <dbReference type="ARBA" id="ARBA00022679"/>
    </source>
</evidence>
<dbReference type="FunFam" id="3.40.1280.10:FF:000008">
    <property type="entry name" value="Group 3 RNA methyltransferase TrmH"/>
    <property type="match status" value="1"/>
</dbReference>
<dbReference type="Proteomes" id="UP000288012">
    <property type="component" value="Unassembled WGS sequence"/>
</dbReference>
<dbReference type="HAMAP" id="MF_01887">
    <property type="entry name" value="23SrRNA_methyltr_B"/>
    <property type="match status" value="1"/>
</dbReference>
<dbReference type="SUPFAM" id="SSF55315">
    <property type="entry name" value="L30e-like"/>
    <property type="match status" value="1"/>
</dbReference>
<evidence type="ECO:0000256" key="5">
    <source>
        <dbReference type="ARBA" id="ARBA00022691"/>
    </source>
</evidence>
<proteinExistence type="inferred from homology"/>
<reference evidence="8 9" key="1">
    <citation type="submission" date="2018-12" db="EMBL/GenBank/DDBJ databases">
        <title>Legionella sp,whole genome shotgun sequence.</title>
        <authorList>
            <person name="Wu H."/>
        </authorList>
    </citation>
    <scope>NUCLEOTIDE SEQUENCE [LARGE SCALE GENOMIC DNA]</scope>
    <source>
        <strain evidence="9">km714</strain>
    </source>
</reference>
<name>A0A3S1CML7_9GAMM</name>
<dbReference type="InterPro" id="IPR029064">
    <property type="entry name" value="Ribosomal_eL30-like_sf"/>
</dbReference>
<dbReference type="EC" id="2.1.1.185" evidence="6"/>
<dbReference type="OrthoDB" id="9785673at2"/>
<feature type="binding site" evidence="6">
    <location>
        <position position="198"/>
    </location>
    <ligand>
        <name>S-adenosyl-L-methionine</name>
        <dbReference type="ChEBI" id="CHEBI:59789"/>
    </ligand>
</feature>
<dbReference type="Gene3D" id="3.40.1280.10">
    <property type="match status" value="1"/>
</dbReference>
<accession>A0A3S1CML7</accession>
<dbReference type="SUPFAM" id="SSF75217">
    <property type="entry name" value="alpha/beta knot"/>
    <property type="match status" value="1"/>
</dbReference>
<comment type="catalytic activity">
    <reaction evidence="6">
        <text>guanosine(2251) in 23S rRNA + S-adenosyl-L-methionine = 2'-O-methylguanosine(2251) in 23S rRNA + S-adenosyl-L-homocysteine + H(+)</text>
        <dbReference type="Rhea" id="RHEA:24140"/>
        <dbReference type="Rhea" id="RHEA-COMP:10239"/>
        <dbReference type="Rhea" id="RHEA-COMP:10241"/>
        <dbReference type="ChEBI" id="CHEBI:15378"/>
        <dbReference type="ChEBI" id="CHEBI:57856"/>
        <dbReference type="ChEBI" id="CHEBI:59789"/>
        <dbReference type="ChEBI" id="CHEBI:74269"/>
        <dbReference type="ChEBI" id="CHEBI:74445"/>
        <dbReference type="EC" id="2.1.1.185"/>
    </reaction>
</comment>
<keyword evidence="2 6" id="KW-0698">rRNA processing</keyword>
<dbReference type="Pfam" id="PF08032">
    <property type="entry name" value="SpoU_sub_bind"/>
    <property type="match status" value="1"/>
</dbReference>
<dbReference type="InterPro" id="IPR001537">
    <property type="entry name" value="SpoU_MeTrfase"/>
</dbReference>
<evidence type="ECO:0000256" key="2">
    <source>
        <dbReference type="ARBA" id="ARBA00022552"/>
    </source>
</evidence>
<feature type="binding site" evidence="6">
    <location>
        <position position="218"/>
    </location>
    <ligand>
        <name>S-adenosyl-L-methionine</name>
        <dbReference type="ChEBI" id="CHEBI:59789"/>
    </ligand>
</feature>
<dbReference type="GO" id="GO:0003723">
    <property type="term" value="F:RNA binding"/>
    <property type="evidence" value="ECO:0007669"/>
    <property type="project" value="InterPro"/>
</dbReference>
<dbReference type="InterPro" id="IPR029028">
    <property type="entry name" value="Alpha/beta_knot_MTases"/>
</dbReference>
<evidence type="ECO:0000259" key="7">
    <source>
        <dbReference type="SMART" id="SM00967"/>
    </source>
</evidence>
<keyword evidence="3 6" id="KW-0489">Methyltransferase</keyword>
<comment type="subcellular location">
    <subcellularLocation>
        <location evidence="6">Cytoplasm</location>
    </subcellularLocation>
</comment>
<evidence type="ECO:0000313" key="8">
    <source>
        <dbReference type="EMBL" id="RUQ91083.1"/>
    </source>
</evidence>
<dbReference type="RefSeq" id="WP_126953199.1">
    <property type="nucleotide sequence ID" value="NZ_RZGR01000002.1"/>
</dbReference>
<protein>
    <recommendedName>
        <fullName evidence="6">23S rRNA (guanosine-2'-O-)-methyltransferase RlmB</fullName>
        <ecNumber evidence="6">2.1.1.185</ecNumber>
    </recommendedName>
    <alternativeName>
        <fullName evidence="6">23S rRNA (guanosine2251 2'-O)-methyltransferase</fullName>
    </alternativeName>
    <alternativeName>
        <fullName evidence="6">23S rRNA Gm2251 2'-O-methyltransferase</fullName>
    </alternativeName>
</protein>
<comment type="caution">
    <text evidence="8">The sequence shown here is derived from an EMBL/GenBank/DDBJ whole genome shotgun (WGS) entry which is preliminary data.</text>
</comment>
<dbReference type="GO" id="GO:0070039">
    <property type="term" value="F:rRNA (guanosine-2'-O-)-methyltransferase activity"/>
    <property type="evidence" value="ECO:0007669"/>
    <property type="project" value="UniProtKB-UniRule"/>
</dbReference>
<dbReference type="InterPro" id="IPR029026">
    <property type="entry name" value="tRNA_m1G_MTases_N"/>
</dbReference>
<dbReference type="GO" id="GO:0005829">
    <property type="term" value="C:cytosol"/>
    <property type="evidence" value="ECO:0007669"/>
    <property type="project" value="TreeGrafter"/>
</dbReference>
<evidence type="ECO:0000256" key="3">
    <source>
        <dbReference type="ARBA" id="ARBA00022603"/>
    </source>
</evidence>
<dbReference type="AlphaFoldDB" id="A0A3S1CML7"/>
<gene>
    <name evidence="6 8" type="primary">rlmB</name>
    <name evidence="8" type="ORF">EKM59_00965</name>
</gene>
<keyword evidence="9" id="KW-1185">Reference proteome</keyword>
<evidence type="ECO:0000256" key="6">
    <source>
        <dbReference type="HAMAP-Rule" id="MF_01887"/>
    </source>
</evidence>
<keyword evidence="4 6" id="KW-0808">Transferase</keyword>
<dbReference type="SMART" id="SM00967">
    <property type="entry name" value="SpoU_sub_bind"/>
    <property type="match status" value="1"/>
</dbReference>
<keyword evidence="1 6" id="KW-0963">Cytoplasm</keyword>
<dbReference type="EMBL" id="RZGR01000002">
    <property type="protein sequence ID" value="RUQ91083.1"/>
    <property type="molecule type" value="Genomic_DNA"/>
</dbReference>
<keyword evidence="5 6" id="KW-0949">S-adenosyl-L-methionine</keyword>
<dbReference type="NCBIfam" id="TIGR00186">
    <property type="entry name" value="rRNA_methyl_3"/>
    <property type="match status" value="1"/>
</dbReference>
<comment type="similarity">
    <text evidence="6">Belongs to the class IV-like SAM-binding methyltransferase superfamily. RNA methyltransferase TrmH family. RlmB subfamily.</text>
</comment>
<organism evidence="8 9">
    <name type="scientific">Legionella septentrionalis</name>
    <dbReference type="NCBI Taxonomy" id="2498109"/>
    <lineage>
        <taxon>Bacteria</taxon>
        <taxon>Pseudomonadati</taxon>
        <taxon>Pseudomonadota</taxon>
        <taxon>Gammaproteobacteria</taxon>
        <taxon>Legionellales</taxon>
        <taxon>Legionellaceae</taxon>
        <taxon>Legionella</taxon>
    </lineage>
</organism>
<dbReference type="Gene3D" id="3.30.1330.30">
    <property type="match status" value="1"/>
</dbReference>
<dbReference type="PANTHER" id="PTHR46429">
    <property type="entry name" value="23S RRNA (GUANOSINE-2'-O-)-METHYLTRANSFERASE RLMB"/>
    <property type="match status" value="1"/>
</dbReference>
<sequence length="249" mass="27293">MTEQYVYGMHAVQALLTRKLRPVKALFVNEERADQRMHALLELAKQRQIPVERLSLAKMQQQFADYTHQGIVAKAGALPEYTEQDVLRLVQDNVQPCLILILDGVTDPHNLGACLRSADGAGANFVIIPKDKNASLTPAVSKVACGAAESVPLIRVTNLVRIMELLKQEGVWIYGAAGEAENTIYDLDYTGSIAMVMGAEDKGMRRLTREHCDALFSLPMLGSVSSLNVSVATGISLYEVVRQRQGAAR</sequence>
<comment type="function">
    <text evidence="6">Specifically methylates the ribose of guanosine 2251 in 23S rRNA.</text>
</comment>
<dbReference type="InterPro" id="IPR024915">
    <property type="entry name" value="23S_rRNA_MeTrfase_RlmB"/>
</dbReference>
<evidence type="ECO:0000313" key="9">
    <source>
        <dbReference type="Proteomes" id="UP000288012"/>
    </source>
</evidence>
<dbReference type="Pfam" id="PF00588">
    <property type="entry name" value="SpoU_methylase"/>
    <property type="match status" value="1"/>
</dbReference>
<dbReference type="InterPro" id="IPR004441">
    <property type="entry name" value="rRNA_MeTrfase_TrmH"/>
</dbReference>
<evidence type="ECO:0000256" key="1">
    <source>
        <dbReference type="ARBA" id="ARBA00022490"/>
    </source>
</evidence>
<dbReference type="CDD" id="cd18103">
    <property type="entry name" value="SpoU-like_RlmB"/>
    <property type="match status" value="1"/>
</dbReference>
<dbReference type="PANTHER" id="PTHR46429:SF1">
    <property type="entry name" value="23S RRNA (GUANOSINE-2'-O-)-METHYLTRANSFERASE RLMB"/>
    <property type="match status" value="1"/>
</dbReference>
<feature type="binding site" evidence="6">
    <location>
        <position position="227"/>
    </location>
    <ligand>
        <name>S-adenosyl-L-methionine</name>
        <dbReference type="ChEBI" id="CHEBI:59789"/>
    </ligand>
</feature>
<feature type="domain" description="RNA 2-O ribose methyltransferase substrate binding" evidence="7">
    <location>
        <begin position="5"/>
        <end position="81"/>
    </location>
</feature>